<evidence type="ECO:0000256" key="1">
    <source>
        <dbReference type="ARBA" id="ARBA00022737"/>
    </source>
</evidence>
<evidence type="ECO:0000313" key="3">
    <source>
        <dbReference type="EMBL" id="KAK7295652.1"/>
    </source>
</evidence>
<reference evidence="3 4" key="1">
    <citation type="submission" date="2024-01" db="EMBL/GenBank/DDBJ databases">
        <title>The genomes of 5 underutilized Papilionoideae crops provide insights into root nodulation and disease resistance.</title>
        <authorList>
            <person name="Yuan L."/>
        </authorList>
    </citation>
    <scope>NUCLEOTIDE SEQUENCE [LARGE SCALE GENOMIC DNA]</scope>
    <source>
        <strain evidence="3">LY-2023</strain>
        <tissue evidence="3">Leaf</tissue>
    </source>
</reference>
<accession>A0AAN9PFZ3</accession>
<gene>
    <name evidence="3" type="ORF">RJT34_18563</name>
</gene>
<dbReference type="InterPro" id="IPR055414">
    <property type="entry name" value="LRR_R13L4/SHOC2-like"/>
</dbReference>
<evidence type="ECO:0000313" key="4">
    <source>
        <dbReference type="Proteomes" id="UP001359559"/>
    </source>
</evidence>
<dbReference type="AlphaFoldDB" id="A0AAN9PFZ3"/>
<keyword evidence="1" id="KW-0677">Repeat</keyword>
<evidence type="ECO:0000259" key="2">
    <source>
        <dbReference type="Pfam" id="PF23598"/>
    </source>
</evidence>
<dbReference type="EMBL" id="JAYKXN010000004">
    <property type="protein sequence ID" value="KAK7295652.1"/>
    <property type="molecule type" value="Genomic_DNA"/>
</dbReference>
<dbReference type="Gene3D" id="3.80.10.10">
    <property type="entry name" value="Ribonuclease Inhibitor"/>
    <property type="match status" value="1"/>
</dbReference>
<keyword evidence="4" id="KW-1185">Reference proteome</keyword>
<organism evidence="3 4">
    <name type="scientific">Clitoria ternatea</name>
    <name type="common">Butterfly pea</name>
    <dbReference type="NCBI Taxonomy" id="43366"/>
    <lineage>
        <taxon>Eukaryota</taxon>
        <taxon>Viridiplantae</taxon>
        <taxon>Streptophyta</taxon>
        <taxon>Embryophyta</taxon>
        <taxon>Tracheophyta</taxon>
        <taxon>Spermatophyta</taxon>
        <taxon>Magnoliopsida</taxon>
        <taxon>eudicotyledons</taxon>
        <taxon>Gunneridae</taxon>
        <taxon>Pentapetalae</taxon>
        <taxon>rosids</taxon>
        <taxon>fabids</taxon>
        <taxon>Fabales</taxon>
        <taxon>Fabaceae</taxon>
        <taxon>Papilionoideae</taxon>
        <taxon>50 kb inversion clade</taxon>
        <taxon>NPAAA clade</taxon>
        <taxon>indigoferoid/millettioid clade</taxon>
        <taxon>Phaseoleae</taxon>
        <taxon>Clitoria</taxon>
    </lineage>
</organism>
<dbReference type="SUPFAM" id="SSF52058">
    <property type="entry name" value="L domain-like"/>
    <property type="match status" value="1"/>
</dbReference>
<dbReference type="Proteomes" id="UP001359559">
    <property type="component" value="Unassembled WGS sequence"/>
</dbReference>
<dbReference type="Pfam" id="PF23598">
    <property type="entry name" value="LRR_14"/>
    <property type="match status" value="1"/>
</dbReference>
<protein>
    <recommendedName>
        <fullName evidence="2">Disease resistance R13L4/SHOC-2-like LRR domain-containing protein</fullName>
    </recommendedName>
</protein>
<dbReference type="InterPro" id="IPR032675">
    <property type="entry name" value="LRR_dom_sf"/>
</dbReference>
<feature type="domain" description="Disease resistance R13L4/SHOC-2-like LRR" evidence="2">
    <location>
        <begin position="313"/>
        <end position="462"/>
    </location>
</feature>
<name>A0AAN9PFZ3_CLITE</name>
<proteinExistence type="predicted"/>
<comment type="caution">
    <text evidence="3">The sequence shown here is derived from an EMBL/GenBank/DDBJ whole genome shotgun (WGS) entry which is preliminary data.</text>
</comment>
<dbReference type="PANTHER" id="PTHR47186:SF45">
    <property type="entry name" value="DISEASE RESISTANCE RPP13-LIKE PROTEIN 1"/>
    <property type="match status" value="1"/>
</dbReference>
<sequence>MSIHTNPNKAVFSLLKHLAILEKKADLDDLKSELMKIKDLFSIVKRNEEELLDTLTTVYKYLRNSNIDKLMEEKEHIRERIQDSALLKLLPASLGETEAVESSRQTSQHPQKGEKLDASYQIHGLEDFMRRYHNLSNESQSFILFLFLLPKNLLLRIYPPGFHQWIALSFIKEELGFGDTSEHAGEVCRGIFINELLISESDDVYGKCMINPWIRNEWVKRLMLEENGKLYELYSQIIAPFSHKNSLRHNPCLALDKKKVKLGDELGFKSDHWRVIVNFGASYLNFRSKWMAKMKNLEMLHLGRWEDSASLHIESLEVLDLKACHNLETLPDISSLINLMYLNMSQCYLLESMPKGIEKLIKLEVLKGFVIGSSNKTHGRLASLAKLINLRKLSIHIRSDATFANMEFTGLQSLKLTNLKISWGTFKGYNNSHHFDGYDLPIDLQKLTLEGFAEENINPGWFTIASRAKELCIKGGKLKSMGDNSGYGVGYTFNAHIVCLKHLKHFKDDKKEIVRWFPYMQYVEIKEVQNHFNFNGSRSDYILLGSEE</sequence>
<dbReference type="PANTHER" id="PTHR47186">
    <property type="entry name" value="LEUCINE-RICH REPEAT-CONTAINING PROTEIN 57"/>
    <property type="match status" value="1"/>
</dbReference>